<keyword evidence="2" id="KW-1185">Reference proteome</keyword>
<evidence type="ECO:0000313" key="2">
    <source>
        <dbReference type="Proteomes" id="UP001160148"/>
    </source>
</evidence>
<sequence length="121" mass="13594">MSALDSTERTVLKAIKTEEIREELLFRLLPNTGQKEELVDMLLSDNERVVADGIQANLIAARKKRNEDAQKIIELQNTIATMSLTQNSQPANENVLELILRLSQSQQAIADKLSLNSQHQV</sequence>
<comment type="caution">
    <text evidence="1">The sequence shown here is derived from an EMBL/GenBank/DDBJ whole genome shotgun (WGS) entry which is preliminary data.</text>
</comment>
<dbReference type="Proteomes" id="UP001160148">
    <property type="component" value="Unassembled WGS sequence"/>
</dbReference>
<evidence type="ECO:0008006" key="3">
    <source>
        <dbReference type="Google" id="ProtNLM"/>
    </source>
</evidence>
<reference evidence="1 2" key="1">
    <citation type="submission" date="2023-01" db="EMBL/GenBank/DDBJ databases">
        <authorList>
            <person name="Whitehead M."/>
        </authorList>
    </citation>
    <scope>NUCLEOTIDE SEQUENCE [LARGE SCALE GENOMIC DNA]</scope>
</reference>
<organism evidence="1 2">
    <name type="scientific">Macrosiphum euphorbiae</name>
    <name type="common">potato aphid</name>
    <dbReference type="NCBI Taxonomy" id="13131"/>
    <lineage>
        <taxon>Eukaryota</taxon>
        <taxon>Metazoa</taxon>
        <taxon>Ecdysozoa</taxon>
        <taxon>Arthropoda</taxon>
        <taxon>Hexapoda</taxon>
        <taxon>Insecta</taxon>
        <taxon>Pterygota</taxon>
        <taxon>Neoptera</taxon>
        <taxon>Paraneoptera</taxon>
        <taxon>Hemiptera</taxon>
        <taxon>Sternorrhyncha</taxon>
        <taxon>Aphidomorpha</taxon>
        <taxon>Aphidoidea</taxon>
        <taxon>Aphididae</taxon>
        <taxon>Macrosiphini</taxon>
        <taxon>Macrosiphum</taxon>
    </lineage>
</organism>
<dbReference type="AlphaFoldDB" id="A0AAV0X8F5"/>
<accession>A0AAV0X8F5</accession>
<proteinExistence type="predicted"/>
<name>A0AAV0X8F5_9HEMI</name>
<protein>
    <recommendedName>
        <fullName evidence="3">SAP domain-containing protein</fullName>
    </recommendedName>
</protein>
<evidence type="ECO:0000313" key="1">
    <source>
        <dbReference type="EMBL" id="CAI6363981.1"/>
    </source>
</evidence>
<dbReference type="EMBL" id="CARXXK010000003">
    <property type="protein sequence ID" value="CAI6363981.1"/>
    <property type="molecule type" value="Genomic_DNA"/>
</dbReference>
<gene>
    <name evidence="1" type="ORF">MEUPH1_LOCUS18862</name>
</gene>